<dbReference type="GO" id="GO:0005789">
    <property type="term" value="C:endoplasmic reticulum membrane"/>
    <property type="evidence" value="ECO:0007669"/>
    <property type="project" value="UniProtKB-SubCell"/>
</dbReference>
<keyword evidence="9 14" id="KW-0408">Iron</keyword>
<keyword evidence="10 14" id="KW-0472">Membrane</keyword>
<dbReference type="EMBL" id="JAKMXF010000325">
    <property type="protein sequence ID" value="KAI6648825.1"/>
    <property type="molecule type" value="Genomic_DNA"/>
</dbReference>
<dbReference type="FunFam" id="3.10.120.10:FF:000002">
    <property type="entry name" value="Cytochrome b5 type B"/>
    <property type="match status" value="1"/>
</dbReference>
<dbReference type="Proteomes" id="UP001165289">
    <property type="component" value="Unassembled WGS sequence"/>
</dbReference>
<dbReference type="InterPro" id="IPR036400">
    <property type="entry name" value="Cyt_B5-like_heme/steroid_sf"/>
</dbReference>
<dbReference type="InterPro" id="IPR001199">
    <property type="entry name" value="Cyt_B5-like_heme/steroid-bd"/>
</dbReference>
<comment type="similarity">
    <text evidence="12 14">Belongs to the cytochrome b5 family.</text>
</comment>
<evidence type="ECO:0000256" key="3">
    <source>
        <dbReference type="ARBA" id="ARBA00022617"/>
    </source>
</evidence>
<organism evidence="16 17">
    <name type="scientific">Oopsacas minuta</name>
    <dbReference type="NCBI Taxonomy" id="111878"/>
    <lineage>
        <taxon>Eukaryota</taxon>
        <taxon>Metazoa</taxon>
        <taxon>Porifera</taxon>
        <taxon>Hexactinellida</taxon>
        <taxon>Hexasterophora</taxon>
        <taxon>Lyssacinosida</taxon>
        <taxon>Leucopsacidae</taxon>
        <taxon>Oopsacas</taxon>
    </lineage>
</organism>
<evidence type="ECO:0000256" key="14">
    <source>
        <dbReference type="RuleBase" id="RU362121"/>
    </source>
</evidence>
<keyword evidence="17" id="KW-1185">Reference proteome</keyword>
<accession>A0AAV7JIW9</accession>
<dbReference type="GO" id="GO:0046872">
    <property type="term" value="F:metal ion binding"/>
    <property type="evidence" value="ECO:0007669"/>
    <property type="project" value="UniProtKB-UniRule"/>
</dbReference>
<protein>
    <recommendedName>
        <fullName evidence="13">Cytochrome b5</fullName>
    </recommendedName>
</protein>
<dbReference type="PROSITE" id="PS00191">
    <property type="entry name" value="CYTOCHROME_B5_1"/>
    <property type="match status" value="1"/>
</dbReference>
<evidence type="ECO:0000256" key="2">
    <source>
        <dbReference type="ARBA" id="ARBA00022448"/>
    </source>
</evidence>
<dbReference type="SMART" id="SM01117">
    <property type="entry name" value="Cyt-b5"/>
    <property type="match status" value="1"/>
</dbReference>
<dbReference type="SUPFAM" id="SSF55856">
    <property type="entry name" value="Cytochrome b5-like heme/steroid binding domain"/>
    <property type="match status" value="1"/>
</dbReference>
<dbReference type="PANTHER" id="PTHR19359:SF150">
    <property type="entry name" value="CYTOCHROME B5"/>
    <property type="match status" value="1"/>
</dbReference>
<evidence type="ECO:0000256" key="8">
    <source>
        <dbReference type="ARBA" id="ARBA00022982"/>
    </source>
</evidence>
<comment type="caution">
    <text evidence="16">The sequence shown here is derived from an EMBL/GenBank/DDBJ whole genome shotgun (WGS) entry which is preliminary data.</text>
</comment>
<reference evidence="16 17" key="1">
    <citation type="journal article" date="2023" name="BMC Biol.">
        <title>The compact genome of the sponge Oopsacas minuta (Hexactinellida) is lacking key metazoan core genes.</title>
        <authorList>
            <person name="Santini S."/>
            <person name="Schenkelaars Q."/>
            <person name="Jourda C."/>
            <person name="Duchesne M."/>
            <person name="Belahbib H."/>
            <person name="Rocher C."/>
            <person name="Selva M."/>
            <person name="Riesgo A."/>
            <person name="Vervoort M."/>
            <person name="Leys S.P."/>
            <person name="Kodjabachian L."/>
            <person name="Le Bivic A."/>
            <person name="Borchiellini C."/>
            <person name="Claverie J.M."/>
            <person name="Renard E."/>
        </authorList>
    </citation>
    <scope>NUCLEOTIDE SEQUENCE [LARGE SCALE GENOMIC DNA]</scope>
    <source>
        <strain evidence="16">SPO-2</strain>
    </source>
</reference>
<evidence type="ECO:0000256" key="12">
    <source>
        <dbReference type="ARBA" id="ARBA00038168"/>
    </source>
</evidence>
<sequence length="125" mass="14171">MSHDNLKQYTWAEIQKHYTRSSLWIVFEDKVYDVTKFLTDHPGGEEVLLEQAAKDATIAFNDVGHSADALEKRRGFLIGEVAESERRPPPFTTGAAEGEKKVNWIVPIGIILLGVTVFFIIKHFQ</sequence>
<proteinExistence type="inferred from homology"/>
<dbReference type="PROSITE" id="PS50255">
    <property type="entry name" value="CYTOCHROME_B5_2"/>
    <property type="match status" value="1"/>
</dbReference>
<keyword evidence="4 14" id="KW-0812">Transmembrane</keyword>
<name>A0AAV7JIW9_9METZ</name>
<keyword evidence="3 14" id="KW-0349">Heme</keyword>
<evidence type="ECO:0000256" key="11">
    <source>
        <dbReference type="ARBA" id="ARBA00037877"/>
    </source>
</evidence>
<keyword evidence="8" id="KW-0249">Electron transport</keyword>
<feature type="transmembrane region" description="Helical" evidence="14">
    <location>
        <begin position="104"/>
        <end position="121"/>
    </location>
</feature>
<evidence type="ECO:0000256" key="9">
    <source>
        <dbReference type="ARBA" id="ARBA00023004"/>
    </source>
</evidence>
<keyword evidence="7" id="KW-0492">Microsome</keyword>
<evidence type="ECO:0000256" key="5">
    <source>
        <dbReference type="ARBA" id="ARBA00022723"/>
    </source>
</evidence>
<evidence type="ECO:0000256" key="4">
    <source>
        <dbReference type="ARBA" id="ARBA00022692"/>
    </source>
</evidence>
<evidence type="ECO:0000313" key="17">
    <source>
        <dbReference type="Proteomes" id="UP001165289"/>
    </source>
</evidence>
<evidence type="ECO:0000256" key="10">
    <source>
        <dbReference type="ARBA" id="ARBA00023136"/>
    </source>
</evidence>
<dbReference type="InterPro" id="IPR050668">
    <property type="entry name" value="Cytochrome_b5"/>
</dbReference>
<dbReference type="PANTHER" id="PTHR19359">
    <property type="entry name" value="CYTOCHROME B5"/>
    <property type="match status" value="1"/>
</dbReference>
<keyword evidence="5 14" id="KW-0479">Metal-binding</keyword>
<feature type="domain" description="Cytochrome b5 heme-binding" evidence="15">
    <location>
        <begin position="6"/>
        <end position="82"/>
    </location>
</feature>
<dbReference type="Pfam" id="PF00173">
    <property type="entry name" value="Cyt-b5"/>
    <property type="match status" value="1"/>
</dbReference>
<keyword evidence="2" id="KW-0813">Transport</keyword>
<evidence type="ECO:0000256" key="6">
    <source>
        <dbReference type="ARBA" id="ARBA00022824"/>
    </source>
</evidence>
<evidence type="ECO:0000259" key="15">
    <source>
        <dbReference type="PROSITE" id="PS50255"/>
    </source>
</evidence>
<keyword evidence="6" id="KW-0256">Endoplasmic reticulum</keyword>
<comment type="subcellular location">
    <subcellularLocation>
        <location evidence="1">Endoplasmic reticulum membrane</location>
        <topology evidence="1">Single-pass membrane protein</topology>
        <orientation evidence="1">Cytoplasmic side</orientation>
    </subcellularLocation>
    <subcellularLocation>
        <location evidence="11">Microsome membrane</location>
        <topology evidence="11">Single-pass membrane protein</topology>
        <orientation evidence="11">Cytoplasmic side</orientation>
    </subcellularLocation>
</comment>
<evidence type="ECO:0000256" key="7">
    <source>
        <dbReference type="ARBA" id="ARBA00022848"/>
    </source>
</evidence>
<gene>
    <name evidence="16" type="ORF">LOD99_7087</name>
</gene>
<evidence type="ECO:0000313" key="16">
    <source>
        <dbReference type="EMBL" id="KAI6648825.1"/>
    </source>
</evidence>
<keyword evidence="14" id="KW-1133">Transmembrane helix</keyword>
<dbReference type="AlphaFoldDB" id="A0AAV7JIW9"/>
<dbReference type="Gene3D" id="3.10.120.10">
    <property type="entry name" value="Cytochrome b5-like heme/steroid binding domain"/>
    <property type="match status" value="1"/>
</dbReference>
<dbReference type="InterPro" id="IPR018506">
    <property type="entry name" value="Cyt_B5_heme-BS"/>
</dbReference>
<dbReference type="GO" id="GO:0020037">
    <property type="term" value="F:heme binding"/>
    <property type="evidence" value="ECO:0007669"/>
    <property type="project" value="UniProtKB-UniRule"/>
</dbReference>
<dbReference type="PRINTS" id="PR00363">
    <property type="entry name" value="CYTOCHROMEB5"/>
</dbReference>
<evidence type="ECO:0000256" key="13">
    <source>
        <dbReference type="ARBA" id="ARBA00039806"/>
    </source>
</evidence>
<evidence type="ECO:0000256" key="1">
    <source>
        <dbReference type="ARBA" id="ARBA00004131"/>
    </source>
</evidence>